<dbReference type="EMBL" id="CM037157">
    <property type="protein sequence ID" value="KAH7848691.1"/>
    <property type="molecule type" value="Genomic_DNA"/>
</dbReference>
<gene>
    <name evidence="1" type="ORF">Vadar_006147</name>
</gene>
<sequence length="94" mass="10220">MNGRTTVVILFFWAVLTIVTPMLVRMSASAKPALHFNGEKTEVLTKVGLQRLLARRALVDAAPPPAPPLPLATAPEPSLAIIKPRFGIKKLVQR</sequence>
<dbReference type="Proteomes" id="UP000828048">
    <property type="component" value="Chromosome 7"/>
</dbReference>
<keyword evidence="2" id="KW-1185">Reference proteome</keyword>
<organism evidence="1 2">
    <name type="scientific">Vaccinium darrowii</name>
    <dbReference type="NCBI Taxonomy" id="229202"/>
    <lineage>
        <taxon>Eukaryota</taxon>
        <taxon>Viridiplantae</taxon>
        <taxon>Streptophyta</taxon>
        <taxon>Embryophyta</taxon>
        <taxon>Tracheophyta</taxon>
        <taxon>Spermatophyta</taxon>
        <taxon>Magnoliopsida</taxon>
        <taxon>eudicotyledons</taxon>
        <taxon>Gunneridae</taxon>
        <taxon>Pentapetalae</taxon>
        <taxon>asterids</taxon>
        <taxon>Ericales</taxon>
        <taxon>Ericaceae</taxon>
        <taxon>Vaccinioideae</taxon>
        <taxon>Vaccinieae</taxon>
        <taxon>Vaccinium</taxon>
    </lineage>
</organism>
<accession>A0ACB7Y566</accession>
<reference evidence="1 2" key="1">
    <citation type="journal article" date="2021" name="Hortic Res">
        <title>High-quality reference genome and annotation aids understanding of berry development for evergreen blueberry (Vaccinium darrowii).</title>
        <authorList>
            <person name="Yu J."/>
            <person name="Hulse-Kemp A.M."/>
            <person name="Babiker E."/>
            <person name="Staton M."/>
        </authorList>
    </citation>
    <scope>NUCLEOTIDE SEQUENCE [LARGE SCALE GENOMIC DNA]</scope>
    <source>
        <strain evidence="2">cv. NJ 8807/NJ 8810</strain>
        <tissue evidence="1">Young leaf</tissue>
    </source>
</reference>
<comment type="caution">
    <text evidence="1">The sequence shown here is derived from an EMBL/GenBank/DDBJ whole genome shotgun (WGS) entry which is preliminary data.</text>
</comment>
<evidence type="ECO:0000313" key="1">
    <source>
        <dbReference type="EMBL" id="KAH7848691.1"/>
    </source>
</evidence>
<name>A0ACB7Y566_9ERIC</name>
<proteinExistence type="predicted"/>
<evidence type="ECO:0000313" key="2">
    <source>
        <dbReference type="Proteomes" id="UP000828048"/>
    </source>
</evidence>
<protein>
    <submittedName>
        <fullName evidence="1">Uncharacterized protein</fullName>
    </submittedName>
</protein>